<dbReference type="PANTHER" id="PTHR44167:SF24">
    <property type="entry name" value="SERINE_THREONINE-PROTEIN KINASE CHK2"/>
    <property type="match status" value="1"/>
</dbReference>
<dbReference type="STRING" id="5466.A0A4R8QQ76"/>
<dbReference type="InterPro" id="IPR000719">
    <property type="entry name" value="Prot_kinase_dom"/>
</dbReference>
<feature type="domain" description="Protein kinase" evidence="1">
    <location>
        <begin position="103"/>
        <end position="303"/>
    </location>
</feature>
<dbReference type="Proteomes" id="UP000295703">
    <property type="component" value="Unassembled WGS sequence"/>
</dbReference>
<dbReference type="Pfam" id="PF00069">
    <property type="entry name" value="Pkinase"/>
    <property type="match status" value="1"/>
</dbReference>
<evidence type="ECO:0000313" key="2">
    <source>
        <dbReference type="EMBL" id="TDZ41444.1"/>
    </source>
</evidence>
<protein>
    <submittedName>
        <fullName evidence="2">Putative serine/threonine-protein kinase mkcB</fullName>
    </submittedName>
</protein>
<dbReference type="AlphaFoldDB" id="A0A4R8QQ76"/>
<evidence type="ECO:0000313" key="3">
    <source>
        <dbReference type="Proteomes" id="UP000295703"/>
    </source>
</evidence>
<dbReference type="EMBL" id="RYZW01000136">
    <property type="protein sequence ID" value="TDZ41444.1"/>
    <property type="molecule type" value="Genomic_DNA"/>
</dbReference>
<dbReference type="GO" id="GO:0005634">
    <property type="term" value="C:nucleus"/>
    <property type="evidence" value="ECO:0007669"/>
    <property type="project" value="TreeGrafter"/>
</dbReference>
<keyword evidence="2" id="KW-0418">Kinase</keyword>
<keyword evidence="3" id="KW-1185">Reference proteome</keyword>
<keyword evidence="2" id="KW-0808">Transferase</keyword>
<dbReference type="GO" id="GO:0004674">
    <property type="term" value="F:protein serine/threonine kinase activity"/>
    <property type="evidence" value="ECO:0007669"/>
    <property type="project" value="TreeGrafter"/>
</dbReference>
<dbReference type="SUPFAM" id="SSF56112">
    <property type="entry name" value="Protein kinase-like (PK-like)"/>
    <property type="match status" value="1"/>
</dbReference>
<organism evidence="2 3">
    <name type="scientific">Colletotrichum trifolii</name>
    <dbReference type="NCBI Taxonomy" id="5466"/>
    <lineage>
        <taxon>Eukaryota</taxon>
        <taxon>Fungi</taxon>
        <taxon>Dikarya</taxon>
        <taxon>Ascomycota</taxon>
        <taxon>Pezizomycotina</taxon>
        <taxon>Sordariomycetes</taxon>
        <taxon>Hypocreomycetidae</taxon>
        <taxon>Glomerellales</taxon>
        <taxon>Glomerellaceae</taxon>
        <taxon>Colletotrichum</taxon>
        <taxon>Colletotrichum orbiculare species complex</taxon>
    </lineage>
</organism>
<dbReference type="GO" id="GO:0044773">
    <property type="term" value="P:mitotic DNA damage checkpoint signaling"/>
    <property type="evidence" value="ECO:0007669"/>
    <property type="project" value="TreeGrafter"/>
</dbReference>
<evidence type="ECO:0000259" key="1">
    <source>
        <dbReference type="PROSITE" id="PS50011"/>
    </source>
</evidence>
<dbReference type="InterPro" id="IPR011009">
    <property type="entry name" value="Kinase-like_dom_sf"/>
</dbReference>
<dbReference type="GO" id="GO:0005737">
    <property type="term" value="C:cytoplasm"/>
    <property type="evidence" value="ECO:0007669"/>
    <property type="project" value="TreeGrafter"/>
</dbReference>
<name>A0A4R8QQ76_COLTR</name>
<dbReference type="GO" id="GO:0005524">
    <property type="term" value="F:ATP binding"/>
    <property type="evidence" value="ECO:0007669"/>
    <property type="project" value="InterPro"/>
</dbReference>
<accession>A0A4R8QQ76</accession>
<dbReference type="Gene3D" id="1.10.510.10">
    <property type="entry name" value="Transferase(Phosphotransferase) domain 1"/>
    <property type="match status" value="1"/>
</dbReference>
<dbReference type="PANTHER" id="PTHR44167">
    <property type="entry name" value="OVARIAN-SPECIFIC SERINE/THREONINE-PROTEIN KINASE LOK-RELATED"/>
    <property type="match status" value="1"/>
</dbReference>
<reference evidence="2 3" key="1">
    <citation type="submission" date="2018-12" db="EMBL/GenBank/DDBJ databases">
        <title>Genome sequence and assembly of Colletotrichum trifolii.</title>
        <authorList>
            <person name="Gan P."/>
            <person name="Shirasu K."/>
        </authorList>
    </citation>
    <scope>NUCLEOTIDE SEQUENCE [LARGE SCALE GENOMIC DNA]</scope>
    <source>
        <strain evidence="2 3">543-2</strain>
    </source>
</reference>
<dbReference type="PROSITE" id="PS50011">
    <property type="entry name" value="PROTEIN_KINASE_DOM"/>
    <property type="match status" value="1"/>
</dbReference>
<proteinExistence type="predicted"/>
<sequence>MGSLAPLQRSHDTVNDYLPYNHEVDCTPTDLRSMGNWDDFGNTKASEDPDVRSLEDLLIVQYIDVAAETRQIHFFYLTNQDFVFFGRLPSSDPSEPSLDDYTKQLRRVSDEKLFPRITDTDAEKITQFSGVQDPTMYLKRPGLLQYQPEEDNGTPKLVLDEAEVMETLERNPHPNIIGYHGCRVRRNLITGIVLDRHQKTLEQFAREPEFKEIDRDDFFDAFKSAVEHLHRLGLAHNDINPGNIMVSEDRTPVMIDFGSCQPFGELLQTFGTPGWHEEDFWTSEKEHDLFSLRRLREWLNQEM</sequence>
<comment type="caution">
    <text evidence="2">The sequence shown here is derived from an EMBL/GenBank/DDBJ whole genome shotgun (WGS) entry which is preliminary data.</text>
</comment>
<gene>
    <name evidence="2" type="primary">mkcB</name>
    <name evidence="2" type="ORF">CTRI78_v009624</name>
</gene>